<dbReference type="InterPro" id="IPR050275">
    <property type="entry name" value="PGM_Phosphatase"/>
</dbReference>
<evidence type="ECO:0000313" key="1">
    <source>
        <dbReference type="EMBL" id="TGN39317.1"/>
    </source>
</evidence>
<organism evidence="1 2">
    <name type="scientific">Marinobacter confluentis</name>
    <dbReference type="NCBI Taxonomy" id="1697557"/>
    <lineage>
        <taxon>Bacteria</taxon>
        <taxon>Pseudomonadati</taxon>
        <taxon>Pseudomonadota</taxon>
        <taxon>Gammaproteobacteria</taxon>
        <taxon>Pseudomonadales</taxon>
        <taxon>Marinobacteraceae</taxon>
        <taxon>Marinobacter</taxon>
    </lineage>
</organism>
<comment type="caution">
    <text evidence="1">The sequence shown here is derived from an EMBL/GenBank/DDBJ whole genome shotgun (WGS) entry which is preliminary data.</text>
</comment>
<dbReference type="OrthoDB" id="9783269at2"/>
<dbReference type="InterPro" id="IPR013078">
    <property type="entry name" value="His_Pase_superF_clade-1"/>
</dbReference>
<dbReference type="CDD" id="cd07067">
    <property type="entry name" value="HP_PGM_like"/>
    <property type="match status" value="1"/>
</dbReference>
<name>A0A4Z1BP95_9GAMM</name>
<dbReference type="Pfam" id="PF00300">
    <property type="entry name" value="His_Phos_1"/>
    <property type="match status" value="1"/>
</dbReference>
<evidence type="ECO:0000313" key="2">
    <source>
        <dbReference type="Proteomes" id="UP000298325"/>
    </source>
</evidence>
<reference evidence="1 2" key="1">
    <citation type="submission" date="2019-04" db="EMBL/GenBank/DDBJ databases">
        <authorList>
            <person name="Park S."/>
            <person name="Yoon J.-H."/>
        </authorList>
    </citation>
    <scope>NUCLEOTIDE SEQUENCE [LARGE SCALE GENOMIC DNA]</scope>
    <source>
        <strain evidence="1 2">HJM-18</strain>
    </source>
</reference>
<dbReference type="GO" id="GO:0005737">
    <property type="term" value="C:cytoplasm"/>
    <property type="evidence" value="ECO:0007669"/>
    <property type="project" value="TreeGrafter"/>
</dbReference>
<dbReference type="SMART" id="SM00855">
    <property type="entry name" value="PGAM"/>
    <property type="match status" value="1"/>
</dbReference>
<dbReference type="AlphaFoldDB" id="A0A4Z1BP95"/>
<dbReference type="PIRSF" id="PIRSF000709">
    <property type="entry name" value="6PFK_2-Ptase"/>
    <property type="match status" value="1"/>
</dbReference>
<dbReference type="EMBL" id="SRPF01000003">
    <property type="protein sequence ID" value="TGN39317.1"/>
    <property type="molecule type" value="Genomic_DNA"/>
</dbReference>
<accession>A0A4Z1BP95</accession>
<gene>
    <name evidence="1" type="ORF">E5Q11_11765</name>
</gene>
<dbReference type="PANTHER" id="PTHR48100">
    <property type="entry name" value="BROAD-SPECIFICITY PHOSPHATASE YOR283W-RELATED"/>
    <property type="match status" value="1"/>
</dbReference>
<dbReference type="Gene3D" id="3.40.50.1240">
    <property type="entry name" value="Phosphoglycerate mutase-like"/>
    <property type="match status" value="1"/>
</dbReference>
<dbReference type="SUPFAM" id="SSF53254">
    <property type="entry name" value="Phosphoglycerate mutase-like"/>
    <property type="match status" value="1"/>
</dbReference>
<dbReference type="Proteomes" id="UP000298325">
    <property type="component" value="Unassembled WGS sequence"/>
</dbReference>
<keyword evidence="2" id="KW-1185">Reference proteome</keyword>
<proteinExistence type="predicted"/>
<protein>
    <submittedName>
        <fullName evidence="1">Histidine phosphatase family protein</fullName>
    </submittedName>
</protein>
<dbReference type="GO" id="GO:0016791">
    <property type="term" value="F:phosphatase activity"/>
    <property type="evidence" value="ECO:0007669"/>
    <property type="project" value="TreeGrafter"/>
</dbReference>
<dbReference type="RefSeq" id="WP_135803626.1">
    <property type="nucleotide sequence ID" value="NZ_SRPF01000003.1"/>
</dbReference>
<dbReference type="PANTHER" id="PTHR48100:SF1">
    <property type="entry name" value="HISTIDINE PHOSPHATASE FAMILY PROTEIN-RELATED"/>
    <property type="match status" value="1"/>
</dbReference>
<sequence length="204" mass="22816">MKDSTTIFDLIRHGEPEGGPMFRGSKDDPLSDTGWQQMRNAIADHEHWDLVLTSPLQRCQAFARELATAKGISLEVEPGFRELHFGDWEGRTAANILEHTPEAISRFWSDPVACPPPGGEALADFSQRIQESWLDWRQRAEGKRVLLVCHGGVIGMLLAQVMSIPLERSFSAIRVPYACRSRLRVDNTEHGIMSCLESHGPVSL</sequence>
<dbReference type="InterPro" id="IPR029033">
    <property type="entry name" value="His_PPase_superfam"/>
</dbReference>